<dbReference type="PANTHER" id="PTHR32196">
    <property type="entry name" value="ABC TRANSPORTER PERMEASE PROTEIN YPHD-RELATED-RELATED"/>
    <property type="match status" value="1"/>
</dbReference>
<comment type="caution">
    <text evidence="8">The sequence shown here is derived from an EMBL/GenBank/DDBJ whole genome shotgun (WGS) entry which is preliminary data.</text>
</comment>
<evidence type="ECO:0000313" key="8">
    <source>
        <dbReference type="EMBL" id="MBM7036104.1"/>
    </source>
</evidence>
<feature type="transmembrane region" description="Helical" evidence="7">
    <location>
        <begin position="104"/>
        <end position="126"/>
    </location>
</feature>
<feature type="transmembrane region" description="Helical" evidence="7">
    <location>
        <begin position="246"/>
        <end position="264"/>
    </location>
</feature>
<proteinExistence type="inferred from homology"/>
<dbReference type="Proteomes" id="UP000809621">
    <property type="component" value="Unassembled WGS sequence"/>
</dbReference>
<dbReference type="Pfam" id="PF02653">
    <property type="entry name" value="BPD_transp_2"/>
    <property type="match status" value="1"/>
</dbReference>
<feature type="transmembrane region" description="Helical" evidence="7">
    <location>
        <begin position="301"/>
        <end position="317"/>
    </location>
</feature>
<keyword evidence="4 7" id="KW-0812">Transmembrane</keyword>
<reference evidence="8 9" key="1">
    <citation type="submission" date="2021-02" db="EMBL/GenBank/DDBJ databases">
        <authorList>
            <person name="Park J.-S."/>
        </authorList>
    </citation>
    <scope>NUCLEOTIDE SEQUENCE [LARGE SCALE GENOMIC DNA]</scope>
    <source>
        <strain evidence="8 9">188UL20-2</strain>
    </source>
</reference>
<evidence type="ECO:0000256" key="7">
    <source>
        <dbReference type="SAM" id="Phobius"/>
    </source>
</evidence>
<evidence type="ECO:0000313" key="9">
    <source>
        <dbReference type="Proteomes" id="UP000809621"/>
    </source>
</evidence>
<sequence>MKPDKPINDMTRLQTVKNALAQYTWLPIACATFAMAMVLSVVSDSFLSGANFQSILVQASVTAIMAVGMTFVICTAGIDISVGAILFFTSALFAQLMLLTDSYLVAFCVSMLCATLLGYVNGFLIVRFKISPLITTLATYTMYRGMAIHLTEAKNIPVPREMGFLGNGSLFGVPVPILLMLLVTAVGIYLLNSTRFGLYVRAIGNSAQSAQETNLPVSKITILAYLTAGITTGIAALILLARVGGLQSGIGIGIEFTVIAAVVLGGTKLSGGTGTVLGSVIGAVFLVLIDNGLNLLNASPYVYDIVKGVVLLIAVIIDKLSVTRQQQSVLQERAKRIRSASQTLPTT</sequence>
<evidence type="ECO:0000256" key="1">
    <source>
        <dbReference type="ARBA" id="ARBA00004429"/>
    </source>
</evidence>
<organism evidence="8 9">
    <name type="scientific">Vibrio ulleungensis</name>
    <dbReference type="NCBI Taxonomy" id="2807619"/>
    <lineage>
        <taxon>Bacteria</taxon>
        <taxon>Pseudomonadati</taxon>
        <taxon>Pseudomonadota</taxon>
        <taxon>Gammaproteobacteria</taxon>
        <taxon>Vibrionales</taxon>
        <taxon>Vibrionaceae</taxon>
        <taxon>Vibrio</taxon>
    </lineage>
</organism>
<dbReference type="CDD" id="cd06579">
    <property type="entry name" value="TM_PBP1_transp_AraH_like"/>
    <property type="match status" value="1"/>
</dbReference>
<dbReference type="RefSeq" id="WP_205157705.1">
    <property type="nucleotide sequence ID" value="NZ_JAFEUM010000002.1"/>
</dbReference>
<accession>A0ABS2HJ62</accession>
<comment type="subcellular location">
    <subcellularLocation>
        <location evidence="1">Cell inner membrane</location>
        <topology evidence="1">Multi-pass membrane protein</topology>
    </subcellularLocation>
</comment>
<evidence type="ECO:0000256" key="5">
    <source>
        <dbReference type="ARBA" id="ARBA00022989"/>
    </source>
</evidence>
<keyword evidence="3" id="KW-1003">Cell membrane</keyword>
<keyword evidence="9" id="KW-1185">Reference proteome</keyword>
<keyword evidence="6 7" id="KW-0472">Membrane</keyword>
<feature type="transmembrane region" description="Helical" evidence="7">
    <location>
        <begin position="55"/>
        <end position="73"/>
    </location>
</feature>
<feature type="transmembrane region" description="Helical" evidence="7">
    <location>
        <begin position="271"/>
        <end position="289"/>
    </location>
</feature>
<feature type="transmembrane region" description="Helical" evidence="7">
    <location>
        <begin position="171"/>
        <end position="191"/>
    </location>
</feature>
<gene>
    <name evidence="8" type="ORF">JQC93_06735</name>
</gene>
<evidence type="ECO:0000256" key="6">
    <source>
        <dbReference type="ARBA" id="ARBA00023136"/>
    </source>
</evidence>
<keyword evidence="5 7" id="KW-1133">Transmembrane helix</keyword>
<evidence type="ECO:0000256" key="3">
    <source>
        <dbReference type="ARBA" id="ARBA00022475"/>
    </source>
</evidence>
<protein>
    <submittedName>
        <fullName evidence="8">ABC transporter permease</fullName>
    </submittedName>
</protein>
<dbReference type="PANTHER" id="PTHR32196:SF72">
    <property type="entry name" value="RIBOSE IMPORT PERMEASE PROTEIN RBSC"/>
    <property type="match status" value="1"/>
</dbReference>
<name>A0ABS2HJ62_9VIBR</name>
<feature type="transmembrane region" description="Helical" evidence="7">
    <location>
        <begin position="20"/>
        <end position="43"/>
    </location>
</feature>
<feature type="transmembrane region" description="Helical" evidence="7">
    <location>
        <begin position="222"/>
        <end position="240"/>
    </location>
</feature>
<evidence type="ECO:0000256" key="2">
    <source>
        <dbReference type="ARBA" id="ARBA00007942"/>
    </source>
</evidence>
<feature type="transmembrane region" description="Helical" evidence="7">
    <location>
        <begin position="80"/>
        <end position="98"/>
    </location>
</feature>
<comment type="similarity">
    <text evidence="2">Belongs to the binding-protein-dependent transport system permease family. AraH/RbsC subfamily.</text>
</comment>
<dbReference type="InterPro" id="IPR001851">
    <property type="entry name" value="ABC_transp_permease"/>
</dbReference>
<evidence type="ECO:0000256" key="4">
    <source>
        <dbReference type="ARBA" id="ARBA00022692"/>
    </source>
</evidence>
<dbReference type="EMBL" id="JAFEUM010000002">
    <property type="protein sequence ID" value="MBM7036104.1"/>
    <property type="molecule type" value="Genomic_DNA"/>
</dbReference>